<dbReference type="EMBL" id="JAAIUW010000012">
    <property type="protein sequence ID" value="KAF7807141.1"/>
    <property type="molecule type" value="Genomic_DNA"/>
</dbReference>
<sequence length="157" mass="17845">MQELCLCASFQGFENARTLLPFPLSKVGECKNSAFVPLLRICECKNSILDPCGSLENARTLPSPHSGGFRMRELASVSIMVLNRAELEQRMMTMWFWNKVVMDGRREADFWSNAMVSRVNRMITNLPWCNEDLVREFYVEVKVQGTTGPNAGPEHNP</sequence>
<keyword evidence="2" id="KW-1185">Reference proteome</keyword>
<evidence type="ECO:0000313" key="1">
    <source>
        <dbReference type="EMBL" id="KAF7807141.1"/>
    </source>
</evidence>
<organism evidence="1 2">
    <name type="scientific">Senna tora</name>
    <dbReference type="NCBI Taxonomy" id="362788"/>
    <lineage>
        <taxon>Eukaryota</taxon>
        <taxon>Viridiplantae</taxon>
        <taxon>Streptophyta</taxon>
        <taxon>Embryophyta</taxon>
        <taxon>Tracheophyta</taxon>
        <taxon>Spermatophyta</taxon>
        <taxon>Magnoliopsida</taxon>
        <taxon>eudicotyledons</taxon>
        <taxon>Gunneridae</taxon>
        <taxon>Pentapetalae</taxon>
        <taxon>rosids</taxon>
        <taxon>fabids</taxon>
        <taxon>Fabales</taxon>
        <taxon>Fabaceae</taxon>
        <taxon>Caesalpinioideae</taxon>
        <taxon>Cassia clade</taxon>
        <taxon>Senna</taxon>
    </lineage>
</organism>
<protein>
    <submittedName>
        <fullName evidence="1">Uncharacterized protein</fullName>
    </submittedName>
</protein>
<gene>
    <name evidence="1" type="ORF">G2W53_039302</name>
</gene>
<evidence type="ECO:0000313" key="2">
    <source>
        <dbReference type="Proteomes" id="UP000634136"/>
    </source>
</evidence>
<accession>A0A834W604</accession>
<dbReference type="Proteomes" id="UP000634136">
    <property type="component" value="Unassembled WGS sequence"/>
</dbReference>
<name>A0A834W604_9FABA</name>
<reference evidence="1" key="1">
    <citation type="submission" date="2020-09" db="EMBL/GenBank/DDBJ databases">
        <title>Genome-Enabled Discovery of Anthraquinone Biosynthesis in Senna tora.</title>
        <authorList>
            <person name="Kang S.-H."/>
            <person name="Pandey R.P."/>
            <person name="Lee C.-M."/>
            <person name="Sim J.-S."/>
            <person name="Jeong J.-T."/>
            <person name="Choi B.-S."/>
            <person name="Jung M."/>
            <person name="Ginzburg D."/>
            <person name="Zhao K."/>
            <person name="Won S.Y."/>
            <person name="Oh T.-J."/>
            <person name="Yu Y."/>
            <person name="Kim N.-H."/>
            <person name="Lee O.R."/>
            <person name="Lee T.-H."/>
            <person name="Bashyal P."/>
            <person name="Kim T.-S."/>
            <person name="Lee W.-H."/>
            <person name="Kawkins C."/>
            <person name="Kim C.-K."/>
            <person name="Kim J.S."/>
            <person name="Ahn B.O."/>
            <person name="Rhee S.Y."/>
            <person name="Sohng J.K."/>
        </authorList>
    </citation>
    <scope>NUCLEOTIDE SEQUENCE</scope>
    <source>
        <tissue evidence="1">Leaf</tissue>
    </source>
</reference>
<dbReference type="AlphaFoldDB" id="A0A834W604"/>
<proteinExistence type="predicted"/>
<comment type="caution">
    <text evidence="1">The sequence shown here is derived from an EMBL/GenBank/DDBJ whole genome shotgun (WGS) entry which is preliminary data.</text>
</comment>